<dbReference type="Pfam" id="PF01535">
    <property type="entry name" value="PPR"/>
    <property type="match status" value="4"/>
</dbReference>
<protein>
    <submittedName>
        <fullName evidence="3">Pentatricopeptide repeat-containing protein</fullName>
    </submittedName>
</protein>
<dbReference type="EMBL" id="JABWDY010022545">
    <property type="protein sequence ID" value="KAF5191660.1"/>
    <property type="molecule type" value="Genomic_DNA"/>
</dbReference>
<name>A0A7J6W558_THATH</name>
<evidence type="ECO:0000313" key="3">
    <source>
        <dbReference type="EMBL" id="KAF5191660.1"/>
    </source>
</evidence>
<dbReference type="InterPro" id="IPR002885">
    <property type="entry name" value="PPR_rpt"/>
</dbReference>
<sequence length="513" mass="57834">MSFLPVSCSRATTIQLPQLLHSKSNVVNKSQSRLLFMERKRIDKSIDQTVSWTSSIANYCRNGMLSEAVEEFSRMRLAGVEPNDITLVTLLSCCAHFPCKAYFLGVLLHGYILKFGFDKNNVMLWTALVDMYSKCRCMGFARKLFDEMCMKNTRSWNTMIDGYMKNGDVESAVLLFDEMPVRDKISWTALINGFVKRGLFNEALECFQDMQQSGVEPDHVTIISVLSACANLGVLGLGIWMHYYAMKCGFDKNIRVRNSLIDMYSRCGCIEFARQVFQNMDTRSVVSWNSMIVGLAINGYAEDALEHFYLMQRHGFKPDGVSFTGALTACSHAGLVEKGHELYTTMTKVYQINPRIEHYGCLVDLLSRAGWLEDAFSVIESMPMKHNEVILGSLLASCRTHGNISLAERLTRYLFDSELSSDSNYVTLSNMYAAVGRWDGVGKVRRTMKAHGISKRPAVSAIEVHCSIHEFMAGDKSHIDSKNIYAILDQLSVELGEYGYVPETNVEDLTEYG</sequence>
<feature type="repeat" description="PPR" evidence="2">
    <location>
        <begin position="152"/>
        <end position="182"/>
    </location>
</feature>
<evidence type="ECO:0000313" key="4">
    <source>
        <dbReference type="Proteomes" id="UP000554482"/>
    </source>
</evidence>
<dbReference type="GO" id="GO:0003723">
    <property type="term" value="F:RNA binding"/>
    <property type="evidence" value="ECO:0007669"/>
    <property type="project" value="InterPro"/>
</dbReference>
<dbReference type="Proteomes" id="UP000554482">
    <property type="component" value="Unassembled WGS sequence"/>
</dbReference>
<keyword evidence="1" id="KW-0677">Repeat</keyword>
<dbReference type="NCBIfam" id="TIGR00756">
    <property type="entry name" value="PPR"/>
    <property type="match status" value="5"/>
</dbReference>
<comment type="caution">
    <text evidence="3">The sequence shown here is derived from an EMBL/GenBank/DDBJ whole genome shotgun (WGS) entry which is preliminary data.</text>
</comment>
<dbReference type="AlphaFoldDB" id="A0A7J6W558"/>
<dbReference type="Gene3D" id="1.25.40.10">
    <property type="entry name" value="Tetratricopeptide repeat domain"/>
    <property type="match status" value="4"/>
</dbReference>
<evidence type="ECO:0000256" key="2">
    <source>
        <dbReference type="PROSITE-ProRule" id="PRU00708"/>
    </source>
</evidence>
<dbReference type="Pfam" id="PF13041">
    <property type="entry name" value="PPR_2"/>
    <property type="match status" value="3"/>
</dbReference>
<dbReference type="InterPro" id="IPR046849">
    <property type="entry name" value="E2_motif"/>
</dbReference>
<dbReference type="Pfam" id="PF20431">
    <property type="entry name" value="E_motif"/>
    <property type="match status" value="1"/>
</dbReference>
<organism evidence="3 4">
    <name type="scientific">Thalictrum thalictroides</name>
    <name type="common">Rue-anemone</name>
    <name type="synonym">Anemone thalictroides</name>
    <dbReference type="NCBI Taxonomy" id="46969"/>
    <lineage>
        <taxon>Eukaryota</taxon>
        <taxon>Viridiplantae</taxon>
        <taxon>Streptophyta</taxon>
        <taxon>Embryophyta</taxon>
        <taxon>Tracheophyta</taxon>
        <taxon>Spermatophyta</taxon>
        <taxon>Magnoliopsida</taxon>
        <taxon>Ranunculales</taxon>
        <taxon>Ranunculaceae</taxon>
        <taxon>Thalictroideae</taxon>
        <taxon>Thalictrum</taxon>
    </lineage>
</organism>
<reference evidence="3 4" key="1">
    <citation type="submission" date="2020-06" db="EMBL/GenBank/DDBJ databases">
        <title>Transcriptomic and genomic resources for Thalictrum thalictroides and T. hernandezii: Facilitating candidate gene discovery in an emerging model plant lineage.</title>
        <authorList>
            <person name="Arias T."/>
            <person name="Riano-Pachon D.M."/>
            <person name="Di Stilio V.S."/>
        </authorList>
    </citation>
    <scope>NUCLEOTIDE SEQUENCE [LARGE SCALE GENOMIC DNA]</scope>
    <source>
        <strain evidence="4">cv. WT478/WT964</strain>
        <tissue evidence="3">Leaves</tissue>
    </source>
</reference>
<feature type="repeat" description="PPR" evidence="2">
    <location>
        <begin position="284"/>
        <end position="318"/>
    </location>
</feature>
<dbReference type="GO" id="GO:0009451">
    <property type="term" value="P:RNA modification"/>
    <property type="evidence" value="ECO:0007669"/>
    <property type="project" value="InterPro"/>
</dbReference>
<dbReference type="FunFam" id="1.25.40.10:FF:000348">
    <property type="entry name" value="Pentatricopeptide repeat-containing protein chloroplastic"/>
    <property type="match status" value="1"/>
</dbReference>
<keyword evidence="4" id="KW-1185">Reference proteome</keyword>
<feature type="repeat" description="PPR" evidence="2">
    <location>
        <begin position="48"/>
        <end position="82"/>
    </location>
</feature>
<dbReference type="PROSITE" id="PS51375">
    <property type="entry name" value="PPR"/>
    <property type="match status" value="4"/>
</dbReference>
<dbReference type="InterPro" id="IPR046848">
    <property type="entry name" value="E_motif"/>
</dbReference>
<evidence type="ECO:0000256" key="1">
    <source>
        <dbReference type="ARBA" id="ARBA00022737"/>
    </source>
</evidence>
<dbReference type="InterPro" id="IPR011990">
    <property type="entry name" value="TPR-like_helical_dom_sf"/>
</dbReference>
<dbReference type="Pfam" id="PF20430">
    <property type="entry name" value="Eplus_motif"/>
    <property type="match status" value="1"/>
</dbReference>
<dbReference type="FunFam" id="1.25.40.10:FF:000242">
    <property type="entry name" value="Pentatricopeptide repeat-containing protein"/>
    <property type="match status" value="1"/>
</dbReference>
<proteinExistence type="predicted"/>
<feature type="repeat" description="PPR" evidence="2">
    <location>
        <begin position="183"/>
        <end position="217"/>
    </location>
</feature>
<accession>A0A7J6W558</accession>
<dbReference type="PANTHER" id="PTHR47926">
    <property type="entry name" value="PENTATRICOPEPTIDE REPEAT-CONTAINING PROTEIN"/>
    <property type="match status" value="1"/>
</dbReference>
<dbReference type="SUPFAM" id="SSF48452">
    <property type="entry name" value="TPR-like"/>
    <property type="match status" value="1"/>
</dbReference>
<dbReference type="OrthoDB" id="185373at2759"/>
<dbReference type="InterPro" id="IPR046960">
    <property type="entry name" value="PPR_At4g14850-like_plant"/>
</dbReference>
<gene>
    <name evidence="3" type="ORF">FRX31_018756</name>
</gene>
<dbReference type="PANTHER" id="PTHR47926:SF510">
    <property type="entry name" value="PENTATRICOPEPTIDE REPEAT-CONTAINING PROTEIN"/>
    <property type="match status" value="1"/>
</dbReference>